<dbReference type="Proteomes" id="UP001497535">
    <property type="component" value="Unassembled WGS sequence"/>
</dbReference>
<organism evidence="1 2">
    <name type="scientific">Meloidogyne enterolobii</name>
    <name type="common">Root-knot nematode worm</name>
    <name type="synonym">Meloidogyne mayaguensis</name>
    <dbReference type="NCBI Taxonomy" id="390850"/>
    <lineage>
        <taxon>Eukaryota</taxon>
        <taxon>Metazoa</taxon>
        <taxon>Ecdysozoa</taxon>
        <taxon>Nematoda</taxon>
        <taxon>Chromadorea</taxon>
        <taxon>Rhabditida</taxon>
        <taxon>Tylenchina</taxon>
        <taxon>Tylenchomorpha</taxon>
        <taxon>Tylenchoidea</taxon>
        <taxon>Meloidogynidae</taxon>
        <taxon>Meloidogyninae</taxon>
        <taxon>Meloidogyne</taxon>
    </lineage>
</organism>
<accession>A0ACB0Z6U4</accession>
<evidence type="ECO:0000313" key="2">
    <source>
        <dbReference type="Proteomes" id="UP001497535"/>
    </source>
</evidence>
<dbReference type="EMBL" id="CAVMJV010000027">
    <property type="protein sequence ID" value="CAK5074719.1"/>
    <property type="molecule type" value="Genomic_DNA"/>
</dbReference>
<keyword evidence="2" id="KW-1185">Reference proteome</keyword>
<proteinExistence type="predicted"/>
<gene>
    <name evidence="1" type="ORF">MENTE1834_LOCUS21484</name>
</gene>
<comment type="caution">
    <text evidence="1">The sequence shown here is derived from an EMBL/GenBank/DDBJ whole genome shotgun (WGS) entry which is preliminary data.</text>
</comment>
<name>A0ACB0Z6U4_MELEN</name>
<evidence type="ECO:0000313" key="1">
    <source>
        <dbReference type="EMBL" id="CAK5074719.1"/>
    </source>
</evidence>
<sequence>MNFQLNFKSITLFPLFHLFLFLHLCPQQIFISAGFELLSEEEPIEDAHRSIDKRSSEEYEEFIKGSGRLPMGFGKRSAGQQTNNYGRLLLPPFTSTRLLKSNNQQGFWVIRPFIYGMHPIPRDWTV</sequence>
<protein>
    <submittedName>
        <fullName evidence="1">Uncharacterized protein</fullName>
    </submittedName>
</protein>
<reference evidence="1" key="1">
    <citation type="submission" date="2023-11" db="EMBL/GenBank/DDBJ databases">
        <authorList>
            <person name="Poullet M."/>
        </authorList>
    </citation>
    <scope>NUCLEOTIDE SEQUENCE</scope>
    <source>
        <strain evidence="1">E1834</strain>
    </source>
</reference>